<gene>
    <name evidence="2" type="ORF">D8836_04915</name>
</gene>
<dbReference type="GO" id="GO:0006508">
    <property type="term" value="P:proteolysis"/>
    <property type="evidence" value="ECO:0007669"/>
    <property type="project" value="InterPro"/>
</dbReference>
<reference evidence="2 3" key="1">
    <citation type="submission" date="2018-11" db="EMBL/GenBank/DDBJ databases">
        <title>Species Designations Belie Phenotypic and Genotypic Heterogeneity in Oral Streptococci.</title>
        <authorList>
            <person name="Velsko I."/>
        </authorList>
    </citation>
    <scope>NUCLEOTIDE SEQUENCE [LARGE SCALE GENOMIC DNA]</scope>
    <source>
        <strain evidence="2 3">BCC06</strain>
    </source>
</reference>
<sequence length="747" mass="84265">MNTLLTLRGKSFTQKSRNNGMGPITIPKKAIITLEHLKYLHSALEETKKYWEKNNIIDGILISVYYNRIVAKSNRINGYLNVGGGYQIPNDTIVGAKFNDEKTKHIITHYISGDVLSKTIITLSKIIEVFEENFDGKMTYEMFSNSSIFASIKFAEYGISKSKFQQYLRDSCFIEKFGVEYARDSDVQNSIVTFYDVRTDILMLLNKLNIDISETNVMNNTTVLLDGKNIELLLSKAPYLVSMIVEDFSKLSLDDFYLNNIDFKINLPSPVNEPVIGVIDTLFDKSVYFNEWVEYYDLISNDIRKDSQDYKHGTAVTSLLVDGANLNPNLDDGCGHFRVRHFGVSLQSGFNSFTIIKQIREIVSQNSDIKVWNLSLGSNDEIRENFISAEGALLDEIQFENDVIFIIAGTNASVINGKRKRIGAPADSLNSIIVNSVDFNNQSVSYSREGIVLSFFVKPDVSYYGGGNGDFINVCEPLGLGRVAGTSFAAPFIARKIAYLIHIMGLSREEAKALLIDAAIPWNDKKTFTDLSLIGNGIVPIKMDDILSTPDDEIKFIVSDISKAYDTYNYDFPVPISSESYPYVAKATMCYFPNCSRNQGVDYTNTEMQLTFGRLKSDGIESINKDNQHAEDTPGYVRENAARNIFRKWDNVKHIGESFTSRKRAKAILNPSNPQWGMSIKTIERLKRGDGQGVRFGVVVTLKELNGVNRIEDFIQQAELRGWLVNRLQVEAQVDLFNSLNEEIEFE</sequence>
<dbReference type="EMBL" id="RJOH01000006">
    <property type="protein sequence ID" value="RSJ13218.1"/>
    <property type="molecule type" value="Genomic_DNA"/>
</dbReference>
<evidence type="ECO:0000313" key="2">
    <source>
        <dbReference type="EMBL" id="RSJ13218.1"/>
    </source>
</evidence>
<accession>A0A3R9J8A9</accession>
<protein>
    <recommendedName>
        <fullName evidence="1">Peptidase S8/S53 domain-containing protein</fullName>
    </recommendedName>
</protein>
<dbReference type="Proteomes" id="UP000267438">
    <property type="component" value="Unassembled WGS sequence"/>
</dbReference>
<evidence type="ECO:0000259" key="1">
    <source>
        <dbReference type="Pfam" id="PF00082"/>
    </source>
</evidence>
<dbReference type="InterPro" id="IPR036852">
    <property type="entry name" value="Peptidase_S8/S53_dom_sf"/>
</dbReference>
<proteinExistence type="predicted"/>
<evidence type="ECO:0000313" key="3">
    <source>
        <dbReference type="Proteomes" id="UP000267438"/>
    </source>
</evidence>
<dbReference type="CDD" id="cd04847">
    <property type="entry name" value="Peptidases_S8_Subtilisin_like_2"/>
    <property type="match status" value="1"/>
</dbReference>
<dbReference type="SUPFAM" id="SSF52743">
    <property type="entry name" value="Subtilisin-like"/>
    <property type="match status" value="1"/>
</dbReference>
<comment type="caution">
    <text evidence="2">The sequence shown here is derived from an EMBL/GenBank/DDBJ whole genome shotgun (WGS) entry which is preliminary data.</text>
</comment>
<name>A0A3R9J8A9_STRMT</name>
<dbReference type="GO" id="GO:0004252">
    <property type="term" value="F:serine-type endopeptidase activity"/>
    <property type="evidence" value="ECO:0007669"/>
    <property type="project" value="InterPro"/>
</dbReference>
<dbReference type="InterPro" id="IPR000209">
    <property type="entry name" value="Peptidase_S8/S53_dom"/>
</dbReference>
<dbReference type="InterPro" id="IPR034074">
    <property type="entry name" value="Y4bN_pept_dom"/>
</dbReference>
<dbReference type="Pfam" id="PF00082">
    <property type="entry name" value="Peptidase_S8"/>
    <property type="match status" value="1"/>
</dbReference>
<dbReference type="AlphaFoldDB" id="A0A3R9J8A9"/>
<feature type="domain" description="Peptidase S8/S53" evidence="1">
    <location>
        <begin position="274"/>
        <end position="537"/>
    </location>
</feature>
<dbReference type="Gene3D" id="3.40.50.200">
    <property type="entry name" value="Peptidase S8/S53 domain"/>
    <property type="match status" value="1"/>
</dbReference>
<organism evidence="2 3">
    <name type="scientific">Streptococcus mitis</name>
    <dbReference type="NCBI Taxonomy" id="28037"/>
    <lineage>
        <taxon>Bacteria</taxon>
        <taxon>Bacillati</taxon>
        <taxon>Bacillota</taxon>
        <taxon>Bacilli</taxon>
        <taxon>Lactobacillales</taxon>
        <taxon>Streptococcaceae</taxon>
        <taxon>Streptococcus</taxon>
        <taxon>Streptococcus mitis group</taxon>
    </lineage>
</organism>